<name>A0A1H1JPI7_9BURK</name>
<evidence type="ECO:0000313" key="3">
    <source>
        <dbReference type="Proteomes" id="UP000183487"/>
    </source>
</evidence>
<dbReference type="Proteomes" id="UP000183487">
    <property type="component" value="Unassembled WGS sequence"/>
</dbReference>
<protein>
    <recommendedName>
        <fullName evidence="4">Lactate dehydrogenase</fullName>
    </recommendedName>
</protein>
<dbReference type="RefSeq" id="WP_074772519.1">
    <property type="nucleotide sequence ID" value="NZ_FNKP01000003.1"/>
</dbReference>
<gene>
    <name evidence="2" type="ORF">SAMN05443245_7042</name>
</gene>
<accession>A0A1H1JPI7</accession>
<dbReference type="AlphaFoldDB" id="A0A1H1JPI7"/>
<dbReference type="OrthoDB" id="5941093at2"/>
<reference evidence="3" key="1">
    <citation type="submission" date="2016-10" db="EMBL/GenBank/DDBJ databases">
        <authorList>
            <person name="Varghese N."/>
        </authorList>
    </citation>
    <scope>NUCLEOTIDE SEQUENCE [LARGE SCALE GENOMIC DNA]</scope>
    <source>
        <strain evidence="3">GAS106B</strain>
    </source>
</reference>
<dbReference type="EMBL" id="FNKP01000003">
    <property type="protein sequence ID" value="SDR51862.1"/>
    <property type="molecule type" value="Genomic_DNA"/>
</dbReference>
<sequence>MTTLSSLNAALVTTVTPSSGTTSLASTVRSSAEATANAESTVVTIPSLSVESPLVYTQQGILANVATTTTWASNPTDAVSMTMAGDYLAGSMSGRFTNLGSALLDRFKTSGSDFSQSVTVGSTGSTGATSLSGQGPQGDIKLTVETASGVKVDIEMDSEDGTLSVSTHSSGTLSDAERSAIANLADGFQKAIDGLGAYPQQLDLSGLTQYDTSVLSSVNMQFNVTGDGASNVSANISLSNSARSVSLTNSEGTLKLNVDTSDSALWGSGAQRDQAIASYLAQFDNANAKGHGDAALMSMFKDAFTQMNSDYGTSSKQLPGTTYAPWLAQSDHAMLTGLADFTASISDNATSPNPMLPSQTDNFAYQVSQSTRTEGNLLNGSIAQTQQSHLQASYHQSLAGGAVKLGKSLASQTYDYMQIDDDASSTVNLATQRGNLVQATLDQSSSQSTRKSEYVRGVLVSDVDTPTNNSSSTDLLALLKPLFADQEAEQNSGTWQQALSKIHGMVLLNANAS</sequence>
<proteinExistence type="predicted"/>
<evidence type="ECO:0008006" key="4">
    <source>
        <dbReference type="Google" id="ProtNLM"/>
    </source>
</evidence>
<evidence type="ECO:0000256" key="1">
    <source>
        <dbReference type="SAM" id="MobiDB-lite"/>
    </source>
</evidence>
<organism evidence="2 3">
    <name type="scientific">Paraburkholderia fungorum</name>
    <dbReference type="NCBI Taxonomy" id="134537"/>
    <lineage>
        <taxon>Bacteria</taxon>
        <taxon>Pseudomonadati</taxon>
        <taxon>Pseudomonadota</taxon>
        <taxon>Betaproteobacteria</taxon>
        <taxon>Burkholderiales</taxon>
        <taxon>Burkholderiaceae</taxon>
        <taxon>Paraburkholderia</taxon>
    </lineage>
</organism>
<keyword evidence="3" id="KW-1185">Reference proteome</keyword>
<evidence type="ECO:0000313" key="2">
    <source>
        <dbReference type="EMBL" id="SDR51862.1"/>
    </source>
</evidence>
<feature type="region of interest" description="Disordered" evidence="1">
    <location>
        <begin position="118"/>
        <end position="137"/>
    </location>
</feature>
<feature type="compositionally biased region" description="Low complexity" evidence="1">
    <location>
        <begin position="118"/>
        <end position="134"/>
    </location>
</feature>